<reference evidence="1" key="1">
    <citation type="journal article" date="2014" name="Front. Microbiol.">
        <title>High frequency of phylogenetically diverse reductive dehalogenase-homologous genes in deep subseafloor sedimentary metagenomes.</title>
        <authorList>
            <person name="Kawai M."/>
            <person name="Futagami T."/>
            <person name="Toyoda A."/>
            <person name="Takaki Y."/>
            <person name="Nishi S."/>
            <person name="Hori S."/>
            <person name="Arai W."/>
            <person name="Tsubouchi T."/>
            <person name="Morono Y."/>
            <person name="Uchiyama I."/>
            <person name="Ito T."/>
            <person name="Fujiyama A."/>
            <person name="Inagaki F."/>
            <person name="Takami H."/>
        </authorList>
    </citation>
    <scope>NUCLEOTIDE SEQUENCE</scope>
    <source>
        <strain evidence="1">Expedition CK06-06</strain>
    </source>
</reference>
<name>X0TC07_9ZZZZ</name>
<organism evidence="1">
    <name type="scientific">marine sediment metagenome</name>
    <dbReference type="NCBI Taxonomy" id="412755"/>
    <lineage>
        <taxon>unclassified sequences</taxon>
        <taxon>metagenomes</taxon>
        <taxon>ecological metagenomes</taxon>
    </lineage>
</organism>
<evidence type="ECO:0000313" key="1">
    <source>
        <dbReference type="EMBL" id="GAF91023.1"/>
    </source>
</evidence>
<protein>
    <submittedName>
        <fullName evidence="1">Uncharacterized protein</fullName>
    </submittedName>
</protein>
<dbReference type="EMBL" id="BARS01011537">
    <property type="protein sequence ID" value="GAF91023.1"/>
    <property type="molecule type" value="Genomic_DNA"/>
</dbReference>
<gene>
    <name evidence="1" type="ORF">S01H1_20946</name>
</gene>
<comment type="caution">
    <text evidence="1">The sequence shown here is derived from an EMBL/GenBank/DDBJ whole genome shotgun (WGS) entry which is preliminary data.</text>
</comment>
<accession>X0TC07</accession>
<dbReference type="AlphaFoldDB" id="X0TC07"/>
<sequence>MKRKLILLIGLSVMVTTLVLLKRGSAYNYEFVKVGGESNQCECTKRIEQTDNWLERIFK</sequence>
<proteinExistence type="predicted"/>